<sequence>MCSNGTTEAAEAMQTQPDVDVEDTVPPDNRGVSHLTTTDLFRHCDREKTEQFVIGLIDMIKTGKIKLDDDKKSWTKGVHILTRLHHITPGISQLNYAYKSLVGRGLIEKNEDFETLSVAKQIRSVQGVNVVTVLTSPYPLGQMFSCHFNCSFCPTYPNMPKSYIPDEPAVLRGNRNDWDPVKQVDDRLCALCLNGCEVCKVELLVLGGTWDSYPIKYQEEFCRDLYYALNTFMDDQKRDRLSLEEEMLINQTARIRMIGLTLETRPDQINSENIIRYRKYGCTRIQLGVQHLDDEILRKNNRECYQDDTRRAIWNLLNSGYKIDGHLMPDLPGSSPEKDKEMFNEILYNPDFRFDQLKIYPCETTPHTLIQKWMESGQYEHYNEEDLMNIIMDFMANLPEHIRVNRVVRDIPTHQIIDGIAKPNLLQILNQKMAKMGLKCKCIRCREVGTQKDALAMAKDAELVVRQYNASGGTEYFISFESPDRAYIYGFCRLRLSPDAGYCKDIPCPRDRKKSDVEKLVVTTDSLRNTAMIRELHVYGKVTPVGAEKKTGVQHYGFGKRMMAEAERIAVEAGYTRISVISGIGVREFYQKLGYVERDSYMMKNIGSGSTITNIISKSYNTLLNALRKM</sequence>
<dbReference type="SUPFAM" id="SSF102114">
    <property type="entry name" value="Radical SAM enzymes"/>
    <property type="match status" value="1"/>
</dbReference>
<dbReference type="InterPro" id="IPR034687">
    <property type="entry name" value="ELP3-like"/>
</dbReference>
<evidence type="ECO:0000256" key="8">
    <source>
        <dbReference type="ARBA" id="ARBA00022694"/>
    </source>
</evidence>
<feature type="region of interest" description="Disordered" evidence="16">
    <location>
        <begin position="1"/>
        <end position="32"/>
    </location>
</feature>
<comment type="cofactor">
    <cofactor evidence="1">
        <name>[4Fe-4S] cluster</name>
        <dbReference type="ChEBI" id="CHEBI:49883"/>
    </cofactor>
</comment>
<dbReference type="EMBL" id="MN739749">
    <property type="protein sequence ID" value="QHT24783.1"/>
    <property type="molecule type" value="Genomic_DNA"/>
</dbReference>
<dbReference type="GO" id="GO:0033588">
    <property type="term" value="C:elongator holoenzyme complex"/>
    <property type="evidence" value="ECO:0007669"/>
    <property type="project" value="TreeGrafter"/>
</dbReference>
<dbReference type="InterPro" id="IPR032432">
    <property type="entry name" value="Radical_SAM_C"/>
</dbReference>
<keyword evidence="8" id="KW-0819">tRNA processing</keyword>
<proteinExistence type="inferred from homology"/>
<keyword evidence="9" id="KW-0479">Metal-binding</keyword>
<dbReference type="SFLD" id="SFLDF00344">
    <property type="entry name" value="ELP3-like"/>
    <property type="match status" value="1"/>
</dbReference>
<dbReference type="GO" id="GO:0005634">
    <property type="term" value="C:nucleus"/>
    <property type="evidence" value="ECO:0007669"/>
    <property type="project" value="TreeGrafter"/>
</dbReference>
<evidence type="ECO:0000256" key="9">
    <source>
        <dbReference type="ARBA" id="ARBA00022723"/>
    </source>
</evidence>
<dbReference type="NCBIfam" id="TIGR01211">
    <property type="entry name" value="ELP3"/>
    <property type="match status" value="1"/>
</dbReference>
<accession>A0A6C0E8Q7</accession>
<organism evidence="18">
    <name type="scientific">viral metagenome</name>
    <dbReference type="NCBI Taxonomy" id="1070528"/>
    <lineage>
        <taxon>unclassified sequences</taxon>
        <taxon>metagenomes</taxon>
        <taxon>organismal metagenomes</taxon>
    </lineage>
</organism>
<dbReference type="Gene3D" id="3.40.630.30">
    <property type="match status" value="1"/>
</dbReference>
<evidence type="ECO:0000256" key="6">
    <source>
        <dbReference type="ARBA" id="ARBA00022679"/>
    </source>
</evidence>
<dbReference type="FunFam" id="3.80.30.20:FF:000011">
    <property type="entry name" value="Elongator complex"/>
    <property type="match status" value="1"/>
</dbReference>
<keyword evidence="13" id="KW-0012">Acyltransferase</keyword>
<dbReference type="Gene3D" id="3.80.30.20">
    <property type="entry name" value="tm_1862 like domain"/>
    <property type="match status" value="1"/>
</dbReference>
<evidence type="ECO:0000256" key="15">
    <source>
        <dbReference type="ARBA" id="ARBA00047372"/>
    </source>
</evidence>
<dbReference type="PANTHER" id="PTHR11135:SF2">
    <property type="entry name" value="ELONGATOR COMPLEX PROTEIN 3"/>
    <property type="match status" value="1"/>
</dbReference>
<protein>
    <recommendedName>
        <fullName evidence="14">tRNA carboxymethyluridine synthase</fullName>
        <ecNumber evidence="14">2.3.1.311</ecNumber>
    </recommendedName>
</protein>
<dbReference type="SMART" id="SM00729">
    <property type="entry name" value="Elp3"/>
    <property type="match status" value="1"/>
</dbReference>
<evidence type="ECO:0000256" key="12">
    <source>
        <dbReference type="ARBA" id="ARBA00023014"/>
    </source>
</evidence>
<dbReference type="GO" id="GO:0046872">
    <property type="term" value="F:metal ion binding"/>
    <property type="evidence" value="ECO:0007669"/>
    <property type="project" value="UniProtKB-KW"/>
</dbReference>
<dbReference type="Pfam" id="PF16199">
    <property type="entry name" value="Radical_SAM_C"/>
    <property type="match status" value="1"/>
</dbReference>
<keyword evidence="12" id="KW-0411">Iron-sulfur</keyword>
<reference evidence="18" key="1">
    <citation type="journal article" date="2020" name="Nature">
        <title>Giant virus diversity and host interactions through global metagenomics.</title>
        <authorList>
            <person name="Schulz F."/>
            <person name="Roux S."/>
            <person name="Paez-Espino D."/>
            <person name="Jungbluth S."/>
            <person name="Walsh D.A."/>
            <person name="Denef V.J."/>
            <person name="McMahon K.D."/>
            <person name="Konstantinidis K.T."/>
            <person name="Eloe-Fadrosh E.A."/>
            <person name="Kyrpides N.C."/>
            <person name="Woyke T."/>
        </authorList>
    </citation>
    <scope>NUCLEOTIDE SEQUENCE</scope>
    <source>
        <strain evidence="18">GVMAG-M-3300023179-150</strain>
    </source>
</reference>
<dbReference type="Pfam" id="PF04055">
    <property type="entry name" value="Radical_SAM"/>
    <property type="match status" value="1"/>
</dbReference>
<evidence type="ECO:0000256" key="4">
    <source>
        <dbReference type="ARBA" id="ARBA00022485"/>
    </source>
</evidence>
<dbReference type="AlphaFoldDB" id="A0A6C0E8Q7"/>
<dbReference type="SFLD" id="SFLDG01086">
    <property type="entry name" value="elongater_protein-like"/>
    <property type="match status" value="1"/>
</dbReference>
<evidence type="ECO:0000313" key="18">
    <source>
        <dbReference type="EMBL" id="QHT24783.1"/>
    </source>
</evidence>
<dbReference type="InterPro" id="IPR039661">
    <property type="entry name" value="ELP3"/>
</dbReference>
<keyword evidence="6" id="KW-0808">Transferase</keyword>
<keyword evidence="10" id="KW-0694">RNA-binding</keyword>
<dbReference type="InterPro" id="IPR007197">
    <property type="entry name" value="rSAM"/>
</dbReference>
<evidence type="ECO:0000256" key="2">
    <source>
        <dbReference type="ARBA" id="ARBA00005217"/>
    </source>
</evidence>
<dbReference type="InterPro" id="IPR058240">
    <property type="entry name" value="rSAM_sf"/>
</dbReference>
<keyword evidence="4" id="KW-0004">4Fe-4S</keyword>
<dbReference type="InterPro" id="IPR006638">
    <property type="entry name" value="Elp3/MiaA/NifB-like_rSAM"/>
</dbReference>
<dbReference type="EC" id="2.3.1.311" evidence="14"/>
<comment type="similarity">
    <text evidence="3">Belongs to the ELP3 family.</text>
</comment>
<feature type="domain" description="Elp3/MiaA/NifB-like radical SAM core" evidence="17">
    <location>
        <begin position="129"/>
        <end position="393"/>
    </location>
</feature>
<keyword evidence="7" id="KW-0949">S-adenosyl-L-methionine</keyword>
<dbReference type="CDD" id="cd01335">
    <property type="entry name" value="Radical_SAM"/>
    <property type="match status" value="1"/>
</dbReference>
<dbReference type="InterPro" id="IPR016181">
    <property type="entry name" value="Acyl_CoA_acyltransferase"/>
</dbReference>
<evidence type="ECO:0000256" key="13">
    <source>
        <dbReference type="ARBA" id="ARBA00023315"/>
    </source>
</evidence>
<dbReference type="GO" id="GO:0106261">
    <property type="term" value="F:tRNA uridine(34) acetyltransferase activity"/>
    <property type="evidence" value="ECO:0007669"/>
    <property type="project" value="UniProtKB-EC"/>
</dbReference>
<evidence type="ECO:0000256" key="1">
    <source>
        <dbReference type="ARBA" id="ARBA00001966"/>
    </source>
</evidence>
<dbReference type="PANTHER" id="PTHR11135">
    <property type="entry name" value="HISTONE ACETYLTRANSFERASE-RELATED"/>
    <property type="match status" value="1"/>
</dbReference>
<comment type="pathway">
    <text evidence="2">tRNA modification.</text>
</comment>
<dbReference type="GO" id="GO:0000049">
    <property type="term" value="F:tRNA binding"/>
    <property type="evidence" value="ECO:0007669"/>
    <property type="project" value="UniProtKB-KW"/>
</dbReference>
<evidence type="ECO:0000256" key="14">
    <source>
        <dbReference type="ARBA" id="ARBA00044771"/>
    </source>
</evidence>
<evidence type="ECO:0000256" key="3">
    <source>
        <dbReference type="ARBA" id="ARBA00005494"/>
    </source>
</evidence>
<keyword evidence="11" id="KW-0408">Iron</keyword>
<dbReference type="GO" id="GO:0051539">
    <property type="term" value="F:4 iron, 4 sulfur cluster binding"/>
    <property type="evidence" value="ECO:0007669"/>
    <property type="project" value="UniProtKB-KW"/>
</dbReference>
<evidence type="ECO:0000256" key="10">
    <source>
        <dbReference type="ARBA" id="ARBA00022884"/>
    </source>
</evidence>
<dbReference type="GO" id="GO:0005737">
    <property type="term" value="C:cytoplasm"/>
    <property type="evidence" value="ECO:0007669"/>
    <property type="project" value="TreeGrafter"/>
</dbReference>
<name>A0A6C0E8Q7_9ZZZZ</name>
<evidence type="ECO:0000256" key="7">
    <source>
        <dbReference type="ARBA" id="ARBA00022691"/>
    </source>
</evidence>
<dbReference type="SUPFAM" id="SSF55729">
    <property type="entry name" value="Acyl-CoA N-acyltransferases (Nat)"/>
    <property type="match status" value="1"/>
</dbReference>
<evidence type="ECO:0000259" key="17">
    <source>
        <dbReference type="SMART" id="SM00729"/>
    </source>
</evidence>
<evidence type="ECO:0000256" key="16">
    <source>
        <dbReference type="SAM" id="MobiDB-lite"/>
    </source>
</evidence>
<comment type="catalytic activity">
    <reaction evidence="15">
        <text>uridine(34) in tRNA + acetyl-CoA + S-adenosyl-L-methionine + H2O = 5-(carboxymethyl)uridine(34) in tRNA + 5'-deoxyadenosine + L-methionine + CoA + 2 H(+)</text>
        <dbReference type="Rhea" id="RHEA:61020"/>
        <dbReference type="Rhea" id="RHEA-COMP:10407"/>
        <dbReference type="Rhea" id="RHEA-COMP:11727"/>
        <dbReference type="ChEBI" id="CHEBI:15377"/>
        <dbReference type="ChEBI" id="CHEBI:15378"/>
        <dbReference type="ChEBI" id="CHEBI:17319"/>
        <dbReference type="ChEBI" id="CHEBI:57287"/>
        <dbReference type="ChEBI" id="CHEBI:57288"/>
        <dbReference type="ChEBI" id="CHEBI:57844"/>
        <dbReference type="ChEBI" id="CHEBI:59789"/>
        <dbReference type="ChEBI" id="CHEBI:65315"/>
        <dbReference type="ChEBI" id="CHEBI:74882"/>
        <dbReference type="EC" id="2.3.1.311"/>
    </reaction>
    <physiologicalReaction direction="left-to-right" evidence="15">
        <dbReference type="Rhea" id="RHEA:61021"/>
    </physiologicalReaction>
</comment>
<keyword evidence="5" id="KW-0820">tRNA-binding</keyword>
<evidence type="ECO:0000256" key="11">
    <source>
        <dbReference type="ARBA" id="ARBA00023004"/>
    </source>
</evidence>
<dbReference type="SFLD" id="SFLDS00029">
    <property type="entry name" value="Radical_SAM"/>
    <property type="match status" value="1"/>
</dbReference>
<dbReference type="GO" id="GO:0002926">
    <property type="term" value="P:tRNA wobble base 5-methoxycarbonylmethyl-2-thiouridinylation"/>
    <property type="evidence" value="ECO:0007669"/>
    <property type="project" value="TreeGrafter"/>
</dbReference>
<evidence type="ECO:0000256" key="5">
    <source>
        <dbReference type="ARBA" id="ARBA00022555"/>
    </source>
</evidence>
<dbReference type="InterPro" id="IPR023404">
    <property type="entry name" value="rSAM_horseshoe"/>
</dbReference>